<dbReference type="EMBL" id="LJVA01000080">
    <property type="protein sequence ID" value="KPL09219.1"/>
    <property type="molecule type" value="Genomic_DNA"/>
</dbReference>
<dbReference type="SUPFAM" id="SSF46548">
    <property type="entry name" value="alpha-helical ferredoxin"/>
    <property type="match status" value="1"/>
</dbReference>
<sequence>MLATRERALPFLGSEDVERLTETCFHCQNCLVACPTKVDVPKLVLQLRAEAGARRGLPITNRLLGEARLLGRVGSFTAPLSNVVMRSALVRSVLERVAGIDRRREMPPFVRGTFHGKHRAGGGDGTIRSVASGIEGDRDIGALPRVAYFVGCFADYYDVAVAETAVSLLADRGLTVLLPEQGCCGIPHLVNGNRERALKEIAFNLNVLAPLAADGVDIITTCPTCSLALRQEYLHQWDGEEARIVSEHTYDILEYLETRVGRAVPAPGSDAGQTFGKEGKISPSGRLVFKTPCHLTAQGAAEPTKKMLARLDGWKVIDFEDSCCGLAGTFGFKRRHFDLSMRIGEHLFREIARARPDLVVTNCGMCKIQIEQGTGLAVRHPVELMMEAAELSSEQAVKK</sequence>
<organism evidence="7 8">
    <name type="scientific">candidate division TA06 bacterium SM1_40</name>
    <dbReference type="NCBI Taxonomy" id="1703773"/>
    <lineage>
        <taxon>Bacteria</taxon>
        <taxon>Bacteria division TA06</taxon>
    </lineage>
</organism>
<gene>
    <name evidence="7" type="ORF">AMJ71_07030</name>
</gene>
<evidence type="ECO:0000256" key="3">
    <source>
        <dbReference type="ARBA" id="ARBA00022737"/>
    </source>
</evidence>
<keyword evidence="3" id="KW-0677">Repeat</keyword>
<evidence type="ECO:0000256" key="2">
    <source>
        <dbReference type="ARBA" id="ARBA00022723"/>
    </source>
</evidence>
<dbReference type="PROSITE" id="PS00198">
    <property type="entry name" value="4FE4S_FER_1"/>
    <property type="match status" value="1"/>
</dbReference>
<reference evidence="7 8" key="1">
    <citation type="journal article" date="2015" name="Microbiome">
        <title>Genomic resolution of linkages in carbon, nitrogen, and sulfur cycling among widespread estuary sediment bacteria.</title>
        <authorList>
            <person name="Baker B.J."/>
            <person name="Lazar C.S."/>
            <person name="Teske A.P."/>
            <person name="Dick G.J."/>
        </authorList>
    </citation>
    <scope>NUCLEOTIDE SEQUENCE [LARGE SCALE GENOMIC DNA]</scope>
    <source>
        <strain evidence="7">SM1_40</strain>
    </source>
</reference>
<feature type="domain" description="Cysteine-rich" evidence="6">
    <location>
        <begin position="290"/>
        <end position="370"/>
    </location>
</feature>
<evidence type="ECO:0000256" key="1">
    <source>
        <dbReference type="ARBA" id="ARBA00022485"/>
    </source>
</evidence>
<feature type="domain" description="Cysteine-rich" evidence="6">
    <location>
        <begin position="146"/>
        <end position="230"/>
    </location>
</feature>
<dbReference type="AlphaFoldDB" id="A0A0S8JJ12"/>
<evidence type="ECO:0000313" key="7">
    <source>
        <dbReference type="EMBL" id="KPL09219.1"/>
    </source>
</evidence>
<evidence type="ECO:0000256" key="4">
    <source>
        <dbReference type="ARBA" id="ARBA00023004"/>
    </source>
</evidence>
<dbReference type="GO" id="GO:0016491">
    <property type="term" value="F:oxidoreductase activity"/>
    <property type="evidence" value="ECO:0007669"/>
    <property type="project" value="UniProtKB-ARBA"/>
</dbReference>
<keyword evidence="2" id="KW-0479">Metal-binding</keyword>
<dbReference type="Pfam" id="PF02754">
    <property type="entry name" value="CCG"/>
    <property type="match status" value="2"/>
</dbReference>
<dbReference type="GO" id="GO:0046872">
    <property type="term" value="F:metal ion binding"/>
    <property type="evidence" value="ECO:0007669"/>
    <property type="project" value="UniProtKB-KW"/>
</dbReference>
<dbReference type="InterPro" id="IPR004017">
    <property type="entry name" value="Cys_rich_dom"/>
</dbReference>
<dbReference type="GO" id="GO:0051539">
    <property type="term" value="F:4 iron, 4 sulfur cluster binding"/>
    <property type="evidence" value="ECO:0007669"/>
    <property type="project" value="UniProtKB-KW"/>
</dbReference>
<dbReference type="PANTHER" id="PTHR32479:SF19">
    <property type="entry name" value="ANAEROBIC GLYCEROL-3-PHOSPHATE DEHYDROGENASE SUBUNIT C"/>
    <property type="match status" value="1"/>
</dbReference>
<dbReference type="PANTHER" id="PTHR32479">
    <property type="entry name" value="GLYCOLATE OXIDASE IRON-SULFUR SUBUNIT"/>
    <property type="match status" value="1"/>
</dbReference>
<keyword evidence="1" id="KW-0004">4Fe-4S</keyword>
<evidence type="ECO:0000313" key="8">
    <source>
        <dbReference type="Proteomes" id="UP000051035"/>
    </source>
</evidence>
<keyword evidence="5" id="KW-0411">Iron-sulfur</keyword>
<comment type="caution">
    <text evidence="7">The sequence shown here is derived from an EMBL/GenBank/DDBJ whole genome shotgun (WGS) entry which is preliminary data.</text>
</comment>
<evidence type="ECO:0000259" key="6">
    <source>
        <dbReference type="Pfam" id="PF02754"/>
    </source>
</evidence>
<dbReference type="NCBIfam" id="NF008369">
    <property type="entry name" value="PRK11168.1"/>
    <property type="match status" value="1"/>
</dbReference>
<dbReference type="Proteomes" id="UP000051035">
    <property type="component" value="Unassembled WGS sequence"/>
</dbReference>
<accession>A0A0S8JJ12</accession>
<evidence type="ECO:0000256" key="5">
    <source>
        <dbReference type="ARBA" id="ARBA00023014"/>
    </source>
</evidence>
<keyword evidence="4" id="KW-0408">Iron</keyword>
<name>A0A0S8JJ12_UNCT6</name>
<proteinExistence type="predicted"/>
<protein>
    <recommendedName>
        <fullName evidence="6">Cysteine-rich domain-containing protein</fullName>
    </recommendedName>
</protein>
<dbReference type="InterPro" id="IPR017900">
    <property type="entry name" value="4Fe4S_Fe_S_CS"/>
</dbReference>